<dbReference type="eggNOG" id="KOG2659">
    <property type="taxonomic scope" value="Eukaryota"/>
</dbReference>
<proteinExistence type="predicted"/>
<sequence length="410" mass="46021">MSAKIYEKKSFTKEEWAEQVAASTAATLGDMSGSVNDMTSGKRKENGSTSAEPTIPKLLLNYFVCMAYEESSVRMARELGYVKSNKDVQEFNDLYKIRERAHISELLKRGQVSEAMEEINSIFGIEVLECGAAGSWNDPGSTADGSSNGNTAKSNGKEDLHFKLLLLNLIEMIRAHDQQRSQRSDGDDSDDDFVLKLIEYSQEKLALKAASNKSYMAELELVMTLLLFPKNGSSKVKLPKSLKNLYSLSLRSNIADLVNRKLLRCLHPQVANHASHNAKFPDLIGFSNGIIGKQFSHYNEMLVVRPKEDIAQSLITEKMGDLRESADSYLRSSVTSVSEDWSRTTDLIKEQQKNDSKNTTQSADQFPNDDFNLSEYQYEAKLVQIMKLWAWCENQLHNNDIGAPRVESSI</sequence>
<dbReference type="STRING" id="1076872.G8ZXS8"/>
<feature type="domain" description="CTLH" evidence="2">
    <location>
        <begin position="96"/>
        <end position="180"/>
    </location>
</feature>
<dbReference type="GO" id="GO:0007089">
    <property type="term" value="P:traversing start control point of mitotic cell cycle"/>
    <property type="evidence" value="ECO:0007669"/>
    <property type="project" value="EnsemblFungi"/>
</dbReference>
<dbReference type="GeneID" id="11504990"/>
<name>G8ZXS8_TORDE</name>
<feature type="region of interest" description="Disordered" evidence="1">
    <location>
        <begin position="31"/>
        <end position="51"/>
    </location>
</feature>
<protein>
    <recommendedName>
        <fullName evidence="2">CTLH domain-containing protein</fullName>
    </recommendedName>
</protein>
<dbReference type="GO" id="GO:0034657">
    <property type="term" value="C:GID complex"/>
    <property type="evidence" value="ECO:0007669"/>
    <property type="project" value="EnsemblFungi"/>
</dbReference>
<dbReference type="GO" id="GO:0043161">
    <property type="term" value="P:proteasome-mediated ubiquitin-dependent protein catabolic process"/>
    <property type="evidence" value="ECO:0007669"/>
    <property type="project" value="EnsemblFungi"/>
</dbReference>
<dbReference type="SMART" id="SM00757">
    <property type="entry name" value="CRA"/>
    <property type="match status" value="1"/>
</dbReference>
<dbReference type="Pfam" id="PF10607">
    <property type="entry name" value="CTLH"/>
    <property type="match status" value="1"/>
</dbReference>
<dbReference type="InterPro" id="IPR013144">
    <property type="entry name" value="CRA_dom"/>
</dbReference>
<dbReference type="KEGG" id="tdl:TDEL_0G03280"/>
<dbReference type="InParanoid" id="G8ZXS8"/>
<dbReference type="HOGENOM" id="CLU_055870_0_0_1"/>
<dbReference type="PANTHER" id="PTHR12864">
    <property type="entry name" value="RAN BINDING PROTEIN 9-RELATED"/>
    <property type="match status" value="1"/>
</dbReference>
<reference evidence="3 4" key="1">
    <citation type="journal article" date="2011" name="Proc. Natl. Acad. Sci. U.S.A.">
        <title>Evolutionary erosion of yeast sex chromosomes by mating-type switching accidents.</title>
        <authorList>
            <person name="Gordon J.L."/>
            <person name="Armisen D."/>
            <person name="Proux-Wera E."/>
            <person name="Oheigeartaigh S.S."/>
            <person name="Byrne K.P."/>
            <person name="Wolfe K.H."/>
        </authorList>
    </citation>
    <scope>NUCLEOTIDE SEQUENCE [LARGE SCALE GENOMIC DNA]</scope>
    <source>
        <strain evidence="4">ATCC 10662 / CBS 1146 / NBRC 0425 / NCYC 2629 / NRRL Y-866</strain>
    </source>
</reference>
<dbReference type="EMBL" id="HE616748">
    <property type="protein sequence ID" value="CCE93695.1"/>
    <property type="molecule type" value="Genomic_DNA"/>
</dbReference>
<dbReference type="SMART" id="SM00668">
    <property type="entry name" value="CTLH"/>
    <property type="match status" value="1"/>
</dbReference>
<evidence type="ECO:0000259" key="2">
    <source>
        <dbReference type="PROSITE" id="PS50897"/>
    </source>
</evidence>
<gene>
    <name evidence="3" type="primary">TDEL0G03280</name>
    <name evidence="3" type="ORF">TDEL_0G03280</name>
</gene>
<dbReference type="PROSITE" id="PS50897">
    <property type="entry name" value="CTLH"/>
    <property type="match status" value="1"/>
</dbReference>
<evidence type="ECO:0000256" key="1">
    <source>
        <dbReference type="SAM" id="MobiDB-lite"/>
    </source>
</evidence>
<evidence type="ECO:0000313" key="3">
    <source>
        <dbReference type="EMBL" id="CCE93695.1"/>
    </source>
</evidence>
<dbReference type="FunCoup" id="G8ZXS8">
    <property type="interactions" value="376"/>
</dbReference>
<dbReference type="AlphaFoldDB" id="G8ZXS8"/>
<dbReference type="GO" id="GO:0045721">
    <property type="term" value="P:negative regulation of gluconeogenesis"/>
    <property type="evidence" value="ECO:0007669"/>
    <property type="project" value="EnsemblFungi"/>
</dbReference>
<dbReference type="InterPro" id="IPR050618">
    <property type="entry name" value="Ubq-SigPath_Reg"/>
</dbReference>
<organism evidence="3 4">
    <name type="scientific">Torulaspora delbrueckii</name>
    <name type="common">Yeast</name>
    <name type="synonym">Candida colliculosa</name>
    <dbReference type="NCBI Taxonomy" id="4950"/>
    <lineage>
        <taxon>Eukaryota</taxon>
        <taxon>Fungi</taxon>
        <taxon>Dikarya</taxon>
        <taxon>Ascomycota</taxon>
        <taxon>Saccharomycotina</taxon>
        <taxon>Saccharomycetes</taxon>
        <taxon>Saccharomycetales</taxon>
        <taxon>Saccharomycetaceae</taxon>
        <taxon>Torulaspora</taxon>
    </lineage>
</organism>
<dbReference type="InterPro" id="IPR006595">
    <property type="entry name" value="CTLH_C"/>
</dbReference>
<dbReference type="OrthoDB" id="2415936at2759"/>
<evidence type="ECO:0000313" key="4">
    <source>
        <dbReference type="Proteomes" id="UP000005627"/>
    </source>
</evidence>
<dbReference type="RefSeq" id="XP_003682906.1">
    <property type="nucleotide sequence ID" value="XM_003682858.1"/>
</dbReference>
<keyword evidence="4" id="KW-1185">Reference proteome</keyword>
<dbReference type="InterPro" id="IPR024964">
    <property type="entry name" value="CTLH/CRA"/>
</dbReference>
<accession>G8ZXS8</accession>
<dbReference type="Proteomes" id="UP000005627">
    <property type="component" value="Chromosome 7"/>
</dbReference>